<dbReference type="Proteomes" id="UP000256328">
    <property type="component" value="Unassembled WGS sequence"/>
</dbReference>
<feature type="transmembrane region" description="Helical" evidence="2">
    <location>
        <begin position="224"/>
        <end position="248"/>
    </location>
</feature>
<protein>
    <recommendedName>
        <fullName evidence="6">Mid2 domain-containing protein</fullName>
    </recommendedName>
</protein>
<comment type="caution">
    <text evidence="4">The sequence shown here is derived from an EMBL/GenBank/DDBJ whole genome shotgun (WGS) entry which is preliminary data.</text>
</comment>
<sequence>MRLSQLSPTLLSLLFAVLSHSSPALAGPYPKDDLHDLGFSYLMDRGCASYCGADNQYCCSSGEACYTNAANVAYCSSAGAATGWAVYTTTYTETDLVLRTSTYSSYWGVAATTSSYAASATCTPDTSLGQTGCGSICCTNSQTCAYWGKCQDTGSVVLTTSYSYVASTTTATGSEAIRPTSGTATTNTVSVTTTEPFGTPASATSTSTGLAVTQNSTGGLSGGAIAGIVVGVIAGVILLLLFCFCCVLKAGFDGLLALLGLGSKKRRTSETRVTEERYSRHGSGTASRRDAHGGWFGGSRPARVTETRKKSSGLGGLGMVGAGLIGLAAILGLKRKSDTRKEKTTVVSDISSSYYTDSYTGTSATQVQTEERENHADTDED</sequence>
<feature type="region of interest" description="Disordered" evidence="1">
    <location>
        <begin position="176"/>
        <end position="205"/>
    </location>
</feature>
<name>A0A3D8T757_9HELO</name>
<feature type="compositionally biased region" description="Basic and acidic residues" evidence="1">
    <location>
        <begin position="269"/>
        <end position="279"/>
    </location>
</feature>
<dbReference type="OrthoDB" id="5425848at2759"/>
<feature type="transmembrane region" description="Helical" evidence="2">
    <location>
        <begin position="313"/>
        <end position="333"/>
    </location>
</feature>
<keyword evidence="5" id="KW-1185">Reference proteome</keyword>
<dbReference type="AlphaFoldDB" id="A0A3D8T757"/>
<reference evidence="4 5" key="1">
    <citation type="journal article" date="2018" name="IMA Fungus">
        <title>IMA Genome-F 9: Draft genome sequence of Annulohypoxylon stygium, Aspergillus mulundensis, Berkeleyomyces basicola (syn. Thielaviopsis basicola), Ceratocystis smalleyi, two Cercospora beticola strains, Coleophoma cylindrospora, Fusarium fracticaudum, Phialophora cf. hyalina, and Morchella septimelata.</title>
        <authorList>
            <person name="Wingfield B.D."/>
            <person name="Bills G.F."/>
            <person name="Dong Y."/>
            <person name="Huang W."/>
            <person name="Nel W.J."/>
            <person name="Swalarsk-Parry B.S."/>
            <person name="Vaghefi N."/>
            <person name="Wilken P.M."/>
            <person name="An Z."/>
            <person name="de Beer Z.W."/>
            <person name="De Vos L."/>
            <person name="Chen L."/>
            <person name="Duong T.A."/>
            <person name="Gao Y."/>
            <person name="Hammerbacher A."/>
            <person name="Kikkert J.R."/>
            <person name="Li Y."/>
            <person name="Li H."/>
            <person name="Li K."/>
            <person name="Li Q."/>
            <person name="Liu X."/>
            <person name="Ma X."/>
            <person name="Naidoo K."/>
            <person name="Pethybridge S.J."/>
            <person name="Sun J."/>
            <person name="Steenkamp E.T."/>
            <person name="van der Nest M.A."/>
            <person name="van Wyk S."/>
            <person name="Wingfield M.J."/>
            <person name="Xiong C."/>
            <person name="Yue Q."/>
            <person name="Zhang X."/>
        </authorList>
    </citation>
    <scope>NUCLEOTIDE SEQUENCE [LARGE SCALE GENOMIC DNA]</scope>
    <source>
        <strain evidence="4 5">BP5796</strain>
    </source>
</reference>
<organism evidence="4 5">
    <name type="scientific">Coleophoma crateriformis</name>
    <dbReference type="NCBI Taxonomy" id="565419"/>
    <lineage>
        <taxon>Eukaryota</taxon>
        <taxon>Fungi</taxon>
        <taxon>Dikarya</taxon>
        <taxon>Ascomycota</taxon>
        <taxon>Pezizomycotina</taxon>
        <taxon>Leotiomycetes</taxon>
        <taxon>Helotiales</taxon>
        <taxon>Dermateaceae</taxon>
        <taxon>Coleophoma</taxon>
    </lineage>
</organism>
<evidence type="ECO:0000256" key="1">
    <source>
        <dbReference type="SAM" id="MobiDB-lite"/>
    </source>
</evidence>
<feature type="chain" id="PRO_5017813045" description="Mid2 domain-containing protein" evidence="3">
    <location>
        <begin position="27"/>
        <end position="381"/>
    </location>
</feature>
<evidence type="ECO:0008006" key="6">
    <source>
        <dbReference type="Google" id="ProtNLM"/>
    </source>
</evidence>
<evidence type="ECO:0000313" key="5">
    <source>
        <dbReference type="Proteomes" id="UP000256328"/>
    </source>
</evidence>
<evidence type="ECO:0000256" key="3">
    <source>
        <dbReference type="SAM" id="SignalP"/>
    </source>
</evidence>
<evidence type="ECO:0000256" key="2">
    <source>
        <dbReference type="SAM" id="Phobius"/>
    </source>
</evidence>
<proteinExistence type="predicted"/>
<dbReference type="EMBL" id="PDLN01000001">
    <property type="protein sequence ID" value="RDW94344.1"/>
    <property type="molecule type" value="Genomic_DNA"/>
</dbReference>
<evidence type="ECO:0000313" key="4">
    <source>
        <dbReference type="EMBL" id="RDW94344.1"/>
    </source>
</evidence>
<dbReference type="PANTHER" id="PTHR16861">
    <property type="entry name" value="GLYCOPROTEIN 38"/>
    <property type="match status" value="1"/>
</dbReference>
<accession>A0A3D8T757</accession>
<keyword evidence="2" id="KW-0472">Membrane</keyword>
<feature type="compositionally biased region" description="Low complexity" evidence="1">
    <location>
        <begin position="176"/>
        <end position="194"/>
    </location>
</feature>
<dbReference type="PANTHER" id="PTHR16861:SF10">
    <property type="entry name" value="MID2 DOMAIN-CONTAINING PROTEIN"/>
    <property type="match status" value="1"/>
</dbReference>
<keyword evidence="3" id="KW-0732">Signal</keyword>
<gene>
    <name evidence="4" type="ORF">BP5796_00107</name>
</gene>
<feature type="region of interest" description="Disordered" evidence="1">
    <location>
        <begin position="269"/>
        <end position="301"/>
    </location>
</feature>
<feature type="compositionally biased region" description="Low complexity" evidence="1">
    <location>
        <begin position="354"/>
        <end position="365"/>
    </location>
</feature>
<keyword evidence="2" id="KW-1133">Transmembrane helix</keyword>
<keyword evidence="2" id="KW-0812">Transmembrane</keyword>
<feature type="signal peptide" evidence="3">
    <location>
        <begin position="1"/>
        <end position="26"/>
    </location>
</feature>
<feature type="region of interest" description="Disordered" evidence="1">
    <location>
        <begin position="354"/>
        <end position="381"/>
    </location>
</feature>
<feature type="compositionally biased region" description="Basic and acidic residues" evidence="1">
    <location>
        <begin position="369"/>
        <end position="381"/>
    </location>
</feature>